<feature type="signal peptide" evidence="1">
    <location>
        <begin position="1"/>
        <end position="20"/>
    </location>
</feature>
<name>A0ABU4WXN6_9HYPH</name>
<evidence type="ECO:0000313" key="2">
    <source>
        <dbReference type="EMBL" id="MDX8440819.1"/>
    </source>
</evidence>
<evidence type="ECO:0000313" key="3">
    <source>
        <dbReference type="Proteomes" id="UP001272097"/>
    </source>
</evidence>
<keyword evidence="1" id="KW-0732">Signal</keyword>
<protein>
    <recommendedName>
        <fullName evidence="4">DUF680 domain-containing protein</fullName>
    </recommendedName>
</protein>
<evidence type="ECO:0008006" key="4">
    <source>
        <dbReference type="Google" id="ProtNLM"/>
    </source>
</evidence>
<gene>
    <name evidence="2" type="ORF">RFM51_14580</name>
</gene>
<reference evidence="2 3" key="1">
    <citation type="submission" date="2023-08" db="EMBL/GenBank/DDBJ databases">
        <title>Implementing the SeqCode for naming new Mesorhizobium species isolated from Vachellia karroo root nodules.</title>
        <authorList>
            <person name="Van Lill M."/>
        </authorList>
    </citation>
    <scope>NUCLEOTIDE SEQUENCE [LARGE SCALE GENOMIC DNA]</scope>
    <source>
        <strain evidence="2 3">VK3E</strain>
    </source>
</reference>
<dbReference type="RefSeq" id="WP_320214739.1">
    <property type="nucleotide sequence ID" value="NZ_JAVIIS010000018.1"/>
</dbReference>
<evidence type="ECO:0000256" key="1">
    <source>
        <dbReference type="SAM" id="SignalP"/>
    </source>
</evidence>
<keyword evidence="3" id="KW-1185">Reference proteome</keyword>
<dbReference type="EMBL" id="JAVIIS010000018">
    <property type="protein sequence ID" value="MDX8440819.1"/>
    <property type="molecule type" value="Genomic_DNA"/>
</dbReference>
<comment type="caution">
    <text evidence="2">The sequence shown here is derived from an EMBL/GenBank/DDBJ whole genome shotgun (WGS) entry which is preliminary data.</text>
</comment>
<dbReference type="Proteomes" id="UP001272097">
    <property type="component" value="Unassembled WGS sequence"/>
</dbReference>
<sequence>MKKTILALATVLAFSGAAFAGANQSVKHAPAACTQTNVVLDCTATGSVEKADTAKTQTKSHGLASTSARGLCPASKVFVLMHVVVPEPLHTSWATCS</sequence>
<organism evidence="2 3">
    <name type="scientific">Mesorhizobium australafricanum</name>
    <dbReference type="NCBI Taxonomy" id="3072311"/>
    <lineage>
        <taxon>Bacteria</taxon>
        <taxon>Pseudomonadati</taxon>
        <taxon>Pseudomonadota</taxon>
        <taxon>Alphaproteobacteria</taxon>
        <taxon>Hyphomicrobiales</taxon>
        <taxon>Phyllobacteriaceae</taxon>
        <taxon>Mesorhizobium</taxon>
    </lineage>
</organism>
<feature type="chain" id="PRO_5046236572" description="DUF680 domain-containing protein" evidence="1">
    <location>
        <begin position="21"/>
        <end position="97"/>
    </location>
</feature>
<accession>A0ABU4WXN6</accession>
<proteinExistence type="predicted"/>